<dbReference type="PANTHER" id="PTHR11439:SF463">
    <property type="entry name" value="REVERSE TRANSCRIPTASE TY1_COPIA-TYPE DOMAIN-CONTAINING PROTEIN"/>
    <property type="match status" value="1"/>
</dbReference>
<keyword evidence="1" id="KW-0808">Transferase</keyword>
<dbReference type="EMBL" id="CACSLK010027838">
    <property type="protein sequence ID" value="CAA0833290.1"/>
    <property type="molecule type" value="Genomic_DNA"/>
</dbReference>
<evidence type="ECO:0000313" key="1">
    <source>
        <dbReference type="EMBL" id="CAA0833290.1"/>
    </source>
</evidence>
<accession>A0A9N7NMN3</accession>
<proteinExistence type="predicted"/>
<comment type="caution">
    <text evidence="1">The sequence shown here is derived from an EMBL/GenBank/DDBJ whole genome shotgun (WGS) entry which is preliminary data.</text>
</comment>
<reference evidence="1" key="1">
    <citation type="submission" date="2019-12" db="EMBL/GenBank/DDBJ databases">
        <authorList>
            <person name="Scholes J."/>
        </authorList>
    </citation>
    <scope>NUCLEOTIDE SEQUENCE</scope>
</reference>
<dbReference type="OrthoDB" id="850529at2759"/>
<dbReference type="Proteomes" id="UP001153555">
    <property type="component" value="Unassembled WGS sequence"/>
</dbReference>
<sequence>PDVSFSVNKVCQFMHSPLDKHLKAVKKILRYLAGTKDYGLKIDKCMDFKITGFSDVDWGSDMDDRRSTSGMCVYMRDNLVSWSFKKQAVVSTSTTEAEYRSATQVVCEIMWIHSLLNDLKVSFQKPSVVWVDNRDAVCLAGNP</sequence>
<protein>
    <submittedName>
        <fullName evidence="1">Cysteine-rich RLK (RECEPTOR-like protein kinase) 8</fullName>
    </submittedName>
</protein>
<dbReference type="GO" id="GO:0016301">
    <property type="term" value="F:kinase activity"/>
    <property type="evidence" value="ECO:0007669"/>
    <property type="project" value="UniProtKB-KW"/>
</dbReference>
<feature type="non-terminal residue" evidence="1">
    <location>
        <position position="143"/>
    </location>
</feature>
<gene>
    <name evidence="1" type="ORF">SHERM_28557</name>
</gene>
<organism evidence="1 2">
    <name type="scientific">Striga hermonthica</name>
    <name type="common">Purple witchweed</name>
    <name type="synonym">Buchnera hermonthica</name>
    <dbReference type="NCBI Taxonomy" id="68872"/>
    <lineage>
        <taxon>Eukaryota</taxon>
        <taxon>Viridiplantae</taxon>
        <taxon>Streptophyta</taxon>
        <taxon>Embryophyta</taxon>
        <taxon>Tracheophyta</taxon>
        <taxon>Spermatophyta</taxon>
        <taxon>Magnoliopsida</taxon>
        <taxon>eudicotyledons</taxon>
        <taxon>Gunneridae</taxon>
        <taxon>Pentapetalae</taxon>
        <taxon>asterids</taxon>
        <taxon>lamiids</taxon>
        <taxon>Lamiales</taxon>
        <taxon>Orobanchaceae</taxon>
        <taxon>Buchnereae</taxon>
        <taxon>Striga</taxon>
    </lineage>
</organism>
<feature type="non-terminal residue" evidence="1">
    <location>
        <position position="1"/>
    </location>
</feature>
<keyword evidence="1" id="KW-0418">Kinase</keyword>
<evidence type="ECO:0000313" key="2">
    <source>
        <dbReference type="Proteomes" id="UP001153555"/>
    </source>
</evidence>
<dbReference type="AlphaFoldDB" id="A0A9N7NMN3"/>
<dbReference type="CDD" id="cd09272">
    <property type="entry name" value="RNase_HI_RT_Ty1"/>
    <property type="match status" value="1"/>
</dbReference>
<keyword evidence="2" id="KW-1185">Reference proteome</keyword>
<name>A0A9N7NMN3_STRHE</name>
<dbReference type="PANTHER" id="PTHR11439">
    <property type="entry name" value="GAG-POL-RELATED RETROTRANSPOSON"/>
    <property type="match status" value="1"/>
</dbReference>